<evidence type="ECO:0000259" key="5">
    <source>
        <dbReference type="Pfam" id="PF24065"/>
    </source>
</evidence>
<dbReference type="SUPFAM" id="SSF53098">
    <property type="entry name" value="Ribonuclease H-like"/>
    <property type="match status" value="1"/>
</dbReference>
<dbReference type="CDD" id="cd05778">
    <property type="entry name" value="DNA_polB_zeta_exo"/>
    <property type="match status" value="1"/>
</dbReference>
<dbReference type="Pfam" id="PF24065">
    <property type="entry name" value="REV3_N"/>
    <property type="match status" value="1"/>
</dbReference>
<comment type="caution">
    <text evidence="6">The sequence shown here is derived from an EMBL/GenBank/DDBJ whole genome shotgun (WGS) entry which is preliminary data.</text>
</comment>
<feature type="region of interest" description="Disordered" evidence="2">
    <location>
        <begin position="1372"/>
        <end position="1446"/>
    </location>
</feature>
<protein>
    <recommendedName>
        <fullName evidence="8">DNA polymerase zeta catalytic subunit</fullName>
    </recommendedName>
</protein>
<dbReference type="FunFam" id="3.30.420.10:FF:000024">
    <property type="entry name" value="DNA polymerase zeta catalytic subunit"/>
    <property type="match status" value="1"/>
</dbReference>
<dbReference type="GO" id="GO:0003887">
    <property type="term" value="F:DNA-directed DNA polymerase activity"/>
    <property type="evidence" value="ECO:0007669"/>
    <property type="project" value="UniProtKB-EC"/>
</dbReference>
<keyword evidence="7" id="KW-1185">Reference proteome</keyword>
<dbReference type="PANTHER" id="PTHR45812">
    <property type="entry name" value="DNA POLYMERASE ZETA CATALYTIC SUBUNIT"/>
    <property type="match status" value="1"/>
</dbReference>
<evidence type="ECO:0008006" key="8">
    <source>
        <dbReference type="Google" id="ProtNLM"/>
    </source>
</evidence>
<gene>
    <name evidence="6" type="ORF">J437_LFUL000715</name>
</gene>
<dbReference type="Gene3D" id="3.30.342.10">
    <property type="entry name" value="DNA Polymerase, chain B, domain 1"/>
    <property type="match status" value="1"/>
</dbReference>
<dbReference type="InterPro" id="IPR056435">
    <property type="entry name" value="DPOD/Z_N"/>
</dbReference>
<feature type="compositionally biased region" description="Basic residues" evidence="2">
    <location>
        <begin position="1391"/>
        <end position="1400"/>
    </location>
</feature>
<reference evidence="6" key="1">
    <citation type="submission" date="2013-04" db="EMBL/GenBank/DDBJ databases">
        <authorList>
            <person name="Qu J."/>
            <person name="Murali S.C."/>
            <person name="Bandaranaike D."/>
            <person name="Bellair M."/>
            <person name="Blankenburg K."/>
            <person name="Chao H."/>
            <person name="Dinh H."/>
            <person name="Doddapaneni H."/>
            <person name="Downs B."/>
            <person name="Dugan-Rocha S."/>
            <person name="Elkadiri S."/>
            <person name="Gnanaolivu R.D."/>
            <person name="Hernandez B."/>
            <person name="Javaid M."/>
            <person name="Jayaseelan J.C."/>
            <person name="Lee S."/>
            <person name="Li M."/>
            <person name="Ming W."/>
            <person name="Munidasa M."/>
            <person name="Muniz J."/>
            <person name="Nguyen L."/>
            <person name="Ongeri F."/>
            <person name="Osuji N."/>
            <person name="Pu L.-L."/>
            <person name="Puazo M."/>
            <person name="Qu C."/>
            <person name="Quiroz J."/>
            <person name="Raj R."/>
            <person name="Weissenberger G."/>
            <person name="Xin Y."/>
            <person name="Zou X."/>
            <person name="Han Y."/>
            <person name="Richards S."/>
            <person name="Worley K."/>
            <person name="Muzny D."/>
            <person name="Gibbs R."/>
        </authorList>
    </citation>
    <scope>NUCLEOTIDE SEQUENCE</scope>
    <source>
        <strain evidence="6">Sampled in the wild</strain>
    </source>
</reference>
<accession>A0A8K0JUN7</accession>
<evidence type="ECO:0000313" key="6">
    <source>
        <dbReference type="EMBL" id="KAG8223007.1"/>
    </source>
</evidence>
<dbReference type="Pfam" id="PF03104">
    <property type="entry name" value="DNA_pol_B_exo1"/>
    <property type="match status" value="1"/>
</dbReference>
<feature type="domain" description="DNA-directed DNA polymerase family B exonuclease" evidence="3">
    <location>
        <begin position="1501"/>
        <end position="1707"/>
    </location>
</feature>
<evidence type="ECO:0000259" key="4">
    <source>
        <dbReference type="Pfam" id="PF24055"/>
    </source>
</evidence>
<dbReference type="PANTHER" id="PTHR45812:SF1">
    <property type="entry name" value="DNA POLYMERASE ZETA CATALYTIC SUBUNIT"/>
    <property type="match status" value="1"/>
</dbReference>
<feature type="region of interest" description="Disordered" evidence="2">
    <location>
        <begin position="1079"/>
        <end position="1098"/>
    </location>
</feature>
<reference evidence="6" key="2">
    <citation type="submission" date="2017-10" db="EMBL/GenBank/DDBJ databases">
        <title>Ladona fulva Genome sequencing and assembly.</title>
        <authorList>
            <person name="Murali S."/>
            <person name="Richards S."/>
            <person name="Bandaranaike D."/>
            <person name="Bellair M."/>
            <person name="Blankenburg K."/>
            <person name="Chao H."/>
            <person name="Dinh H."/>
            <person name="Doddapaneni H."/>
            <person name="Dugan-Rocha S."/>
            <person name="Elkadiri S."/>
            <person name="Gnanaolivu R."/>
            <person name="Hernandez B."/>
            <person name="Skinner E."/>
            <person name="Javaid M."/>
            <person name="Lee S."/>
            <person name="Li M."/>
            <person name="Ming W."/>
            <person name="Munidasa M."/>
            <person name="Muniz J."/>
            <person name="Nguyen L."/>
            <person name="Hughes D."/>
            <person name="Osuji N."/>
            <person name="Pu L.-L."/>
            <person name="Puazo M."/>
            <person name="Qu C."/>
            <person name="Quiroz J."/>
            <person name="Raj R."/>
            <person name="Weissenberger G."/>
            <person name="Xin Y."/>
            <person name="Zou X."/>
            <person name="Han Y."/>
            <person name="Worley K."/>
            <person name="Muzny D."/>
            <person name="Gibbs R."/>
        </authorList>
    </citation>
    <scope>NUCLEOTIDE SEQUENCE</scope>
    <source>
        <strain evidence="6">Sampled in the wild</strain>
    </source>
</reference>
<feature type="compositionally biased region" description="Polar residues" evidence="2">
    <location>
        <begin position="1006"/>
        <end position="1026"/>
    </location>
</feature>
<feature type="region of interest" description="Disordered" evidence="2">
    <location>
        <begin position="852"/>
        <end position="886"/>
    </location>
</feature>
<feature type="compositionally biased region" description="Low complexity" evidence="2">
    <location>
        <begin position="1429"/>
        <end position="1438"/>
    </location>
</feature>
<feature type="compositionally biased region" description="Basic and acidic residues" evidence="2">
    <location>
        <begin position="860"/>
        <end position="886"/>
    </location>
</feature>
<organism evidence="6 7">
    <name type="scientific">Ladona fulva</name>
    <name type="common">Scarce chaser dragonfly</name>
    <name type="synonym">Libellula fulva</name>
    <dbReference type="NCBI Taxonomy" id="123851"/>
    <lineage>
        <taxon>Eukaryota</taxon>
        <taxon>Metazoa</taxon>
        <taxon>Ecdysozoa</taxon>
        <taxon>Arthropoda</taxon>
        <taxon>Hexapoda</taxon>
        <taxon>Insecta</taxon>
        <taxon>Pterygota</taxon>
        <taxon>Palaeoptera</taxon>
        <taxon>Odonata</taxon>
        <taxon>Epiprocta</taxon>
        <taxon>Anisoptera</taxon>
        <taxon>Libelluloidea</taxon>
        <taxon>Libellulidae</taxon>
        <taxon>Ladona</taxon>
    </lineage>
</organism>
<dbReference type="OrthoDB" id="2414538at2759"/>
<feature type="non-terminal residue" evidence="6">
    <location>
        <position position="1"/>
    </location>
</feature>
<evidence type="ECO:0000256" key="1">
    <source>
        <dbReference type="ARBA" id="ARBA00049244"/>
    </source>
</evidence>
<comment type="catalytic activity">
    <reaction evidence="1">
        <text>DNA(n) + a 2'-deoxyribonucleoside 5'-triphosphate = DNA(n+1) + diphosphate</text>
        <dbReference type="Rhea" id="RHEA:22508"/>
        <dbReference type="Rhea" id="RHEA-COMP:17339"/>
        <dbReference type="Rhea" id="RHEA-COMP:17340"/>
        <dbReference type="ChEBI" id="CHEBI:33019"/>
        <dbReference type="ChEBI" id="CHEBI:61560"/>
        <dbReference type="ChEBI" id="CHEBI:173112"/>
        <dbReference type="EC" id="2.7.7.7"/>
    </reaction>
</comment>
<sequence length="1783" mass="202445">MVKTMFSVRIITADHYMCQPLPDLDVIYSDFRGTEVKQVPVIRIFGSTPRGEKVCLHVHGVFPYIYVPYDGLEQKEGEAYRLASSLDKAINVSLGKSNSVTHHVYKISLVSGRPFYGYHSKEHQFFKIFFYNPVMVKRAADLLQSGAVLSKMFQPHEAHLTYILQFFIDFNLYGMNFIDLSEVKFRRPLVNREIKTKILDNVSHESIRMMNFGPVPEDLFLPESVLRVSICELECDTLATAITNRSTVSEKMTLIPGLASIWEEERERRRLHGMSSQLSIALSQMRKSSPLTKTELYYLEKMNDQFFVHKQADSSSASVNSGNESVLDNSGYPSETPENAILQSASLVEVQLPTPFKNTIKKTAEVSNLQTSPEEDHLFSTQNSIIFDSQDKSLMNALEGMLDDQDQDSILGSQMPFKVTSRVEKIDEDQPQEEVEDNLLLEMSQVFDWEEGIETNSRSAYSAGYCAESEETADTKDESKEHKVTEMQECSKDELNKGNVKEKELEAKEVDKVCCSSEREDYFWNDEDEDDFEVSPIAQLDGADDFITPKKRKNAEMSLSKNKKTLGVRRQLPILLKKENPLDSKSLSSPSIGMNERDVAKNVDQPSGRAQKLTTVPGGHSIHGIERLNHPIVAKHKRIYELKKLNKPIITSSEKSKGDKKQFSQIHLRLKKSTSSWQSEKFKSQKSSTVEVIEKKIPPTKPCTVRLELIDEFHLKYLCDKHKLKISNSSLKLLRGVSLDEQFLHSANHKENSEFIISTQNTCLENSYQKLGMDNSHESNVNVIRQSVDLHLPSCSSVDHKDTLSKSNSFGNLSFSCYPNKKSKKMEKTERTKVMMLDNSFLELDCSFPEKSLSPPRNMNIEKAEKRVRSPKNPKEGKDKGGGDRSYYKPLEIVFQRSPTHLRNKKIDEEALQESPVHKHELQNSFDLGHVKEVEDETPHELTSNINKSVEEDNCKLRVEGEISDMERKLECPMSSETILDGVEGHQNEEDKLAVKRRLEFPDPFNESQISENSGTRTMSPLSDSDCSWDENDMKKFTESSENDEELGILSFCEEDVFNSTVLTPSFLVKSAKHAIMPTQSPLAKQKDEKSQPATKEGTFESKIADLKDMESDSPNHSILTFSSDEDSEEIQDTGDVFDLNFEAVDDNGLEYAPLLRAPSRKEVENFKYDQEPTGQLFCSDPDDIPSKPIEVGEVVLKLISNRPNCLVPFENCLEIEGLEGHRKRTLGTLFGEVEELEIGNQWEKISKIALLPDAGFKDVIITPLQNPPKYEEVSKWMADAGFHKQKKKIVDEVSIPRKLVVRGPMEGHSDDEDLEVISLSPCSTSSSQEIISRGSHILQSTPYSSVKHIQKNFQTPAQSDLEFSPIQAESDEDDVIMSTPPPIPEDGSSSKKKGSKIKSSKLSWSRERLLRGTKSRKNILRTIKEENSNSSSNNSMNDEFTSGESLKTTEKKLKILGKHKPKLQNSFLIKQNHAIGLGGSGHSSCQIDGVSPNNTYGFQNSPSNLQNAKAIQKAEHVTVMTMEVHVRTRGDFRPDPEYDPIQAIFYCVMEDYHSESDKNKETGVILIDNSSEPVSQLLKKCGMTIKSVQTVSDEISLFKNLSDSMRKWDPDIVAGYEVEMLSWGYVLERGTHLGLDVKSLISRVPATTSVEAVSMDKPNDLFNLDSKRMKEFEDYDPINLPGRIVLNVWRIMRSEVALTSYTFENVMYHLLHERVSLHSFKCLNNWWEHRTHLYRWITAEHWITRVEGVMRLLFQLDIIGRTSELARLFGIQFYEVFSRGSQ</sequence>
<dbReference type="GO" id="GO:0003676">
    <property type="term" value="F:nucleic acid binding"/>
    <property type="evidence" value="ECO:0007669"/>
    <property type="project" value="InterPro"/>
</dbReference>
<dbReference type="InterPro" id="IPR006133">
    <property type="entry name" value="DNA-dir_DNA_pol_B_exonuc"/>
</dbReference>
<feature type="region of interest" description="Disordered" evidence="2">
    <location>
        <begin position="1005"/>
        <end position="1032"/>
    </location>
</feature>
<dbReference type="Proteomes" id="UP000792457">
    <property type="component" value="Unassembled WGS sequence"/>
</dbReference>
<feature type="domain" description="DNA polymerase zeta catalytic subunit N-terminal" evidence="5">
    <location>
        <begin position="5"/>
        <end position="59"/>
    </location>
</feature>
<feature type="domain" description="DNA polymerase delta/zeta catalytic subunit N-terminal" evidence="4">
    <location>
        <begin position="60"/>
        <end position="137"/>
    </location>
</feature>
<dbReference type="GO" id="GO:0016035">
    <property type="term" value="C:zeta DNA polymerase complex"/>
    <property type="evidence" value="ECO:0007669"/>
    <property type="project" value="InterPro"/>
</dbReference>
<dbReference type="FunFam" id="3.30.342.10:FF:000002">
    <property type="entry name" value="DNA polymerase zeta catalytic subunit isoform X1"/>
    <property type="match status" value="1"/>
</dbReference>
<name>A0A8K0JUN7_LADFU</name>
<dbReference type="InterPro" id="IPR036397">
    <property type="entry name" value="RNaseH_sf"/>
</dbReference>
<evidence type="ECO:0000313" key="7">
    <source>
        <dbReference type="Proteomes" id="UP000792457"/>
    </source>
</evidence>
<dbReference type="EMBL" id="KZ308149">
    <property type="protein sequence ID" value="KAG8223007.1"/>
    <property type="molecule type" value="Genomic_DNA"/>
</dbReference>
<dbReference type="InterPro" id="IPR030559">
    <property type="entry name" value="PolZ_Rev3"/>
</dbReference>
<evidence type="ECO:0000256" key="2">
    <source>
        <dbReference type="SAM" id="MobiDB-lite"/>
    </source>
</evidence>
<proteinExistence type="predicted"/>
<dbReference type="InterPro" id="IPR056447">
    <property type="entry name" value="REV3_N"/>
</dbReference>
<dbReference type="Pfam" id="PF24055">
    <property type="entry name" value="POL3_N"/>
    <property type="match status" value="1"/>
</dbReference>
<dbReference type="GO" id="GO:0042276">
    <property type="term" value="P:error-prone translesion synthesis"/>
    <property type="evidence" value="ECO:0007669"/>
    <property type="project" value="TreeGrafter"/>
</dbReference>
<dbReference type="GO" id="GO:0000724">
    <property type="term" value="P:double-strand break repair via homologous recombination"/>
    <property type="evidence" value="ECO:0007669"/>
    <property type="project" value="TreeGrafter"/>
</dbReference>
<dbReference type="GO" id="GO:0005634">
    <property type="term" value="C:nucleus"/>
    <property type="evidence" value="ECO:0007669"/>
    <property type="project" value="TreeGrafter"/>
</dbReference>
<dbReference type="Gene3D" id="3.30.420.10">
    <property type="entry name" value="Ribonuclease H-like superfamily/Ribonuclease H"/>
    <property type="match status" value="1"/>
</dbReference>
<evidence type="ECO:0000259" key="3">
    <source>
        <dbReference type="Pfam" id="PF03104"/>
    </source>
</evidence>
<feature type="region of interest" description="Disordered" evidence="2">
    <location>
        <begin position="601"/>
        <end position="621"/>
    </location>
</feature>
<dbReference type="InterPro" id="IPR012337">
    <property type="entry name" value="RNaseH-like_sf"/>
</dbReference>